<keyword evidence="1" id="KW-1133">Transmembrane helix</keyword>
<sequence length="106" mass="12053">MNSVEHGVTGWRDAAVARRKRAPCVFVLTLRSLLLLYLYVIMANDTHIHTYTGRLSCCYYNAINAHRELRSLMHCQTHFPIDTIYKVCNIDIPDKIGGRVGLGGYI</sequence>
<proteinExistence type="predicted"/>
<gene>
    <name evidence="2" type="ORF">UFOVP1323_2</name>
</gene>
<protein>
    <submittedName>
        <fullName evidence="2">Uncharacterized protein</fullName>
    </submittedName>
</protein>
<organism evidence="2">
    <name type="scientific">uncultured Caudovirales phage</name>
    <dbReference type="NCBI Taxonomy" id="2100421"/>
    <lineage>
        <taxon>Viruses</taxon>
        <taxon>Duplodnaviria</taxon>
        <taxon>Heunggongvirae</taxon>
        <taxon>Uroviricota</taxon>
        <taxon>Caudoviricetes</taxon>
        <taxon>Peduoviridae</taxon>
        <taxon>Maltschvirus</taxon>
        <taxon>Maltschvirus maltsch</taxon>
    </lineage>
</organism>
<keyword evidence="1" id="KW-0472">Membrane</keyword>
<reference evidence="2" key="1">
    <citation type="submission" date="2020-05" db="EMBL/GenBank/DDBJ databases">
        <authorList>
            <person name="Chiriac C."/>
            <person name="Salcher M."/>
            <person name="Ghai R."/>
            <person name="Kavagutti S V."/>
        </authorList>
    </citation>
    <scope>NUCLEOTIDE SEQUENCE</scope>
</reference>
<dbReference type="EMBL" id="LR797264">
    <property type="protein sequence ID" value="CAB4197198.1"/>
    <property type="molecule type" value="Genomic_DNA"/>
</dbReference>
<name>A0A6J5RUD5_9CAUD</name>
<evidence type="ECO:0000256" key="1">
    <source>
        <dbReference type="SAM" id="Phobius"/>
    </source>
</evidence>
<feature type="transmembrane region" description="Helical" evidence="1">
    <location>
        <begin position="22"/>
        <end position="42"/>
    </location>
</feature>
<evidence type="ECO:0000313" key="2">
    <source>
        <dbReference type="EMBL" id="CAB4197198.1"/>
    </source>
</evidence>
<keyword evidence="1" id="KW-0812">Transmembrane</keyword>
<accession>A0A6J5RUD5</accession>